<gene>
    <name evidence="2" type="ORF">METZ01_LOCUS515189</name>
</gene>
<feature type="non-terminal residue" evidence="2">
    <location>
        <position position="1"/>
    </location>
</feature>
<feature type="non-terminal residue" evidence="2">
    <location>
        <position position="48"/>
    </location>
</feature>
<evidence type="ECO:0000256" key="1">
    <source>
        <dbReference type="SAM" id="Phobius"/>
    </source>
</evidence>
<reference evidence="2" key="1">
    <citation type="submission" date="2018-05" db="EMBL/GenBank/DDBJ databases">
        <authorList>
            <person name="Lanie J.A."/>
            <person name="Ng W.-L."/>
            <person name="Kazmierczak K.M."/>
            <person name="Andrzejewski T.M."/>
            <person name="Davidsen T.M."/>
            <person name="Wayne K.J."/>
            <person name="Tettelin H."/>
            <person name="Glass J.I."/>
            <person name="Rusch D."/>
            <person name="Podicherti R."/>
            <person name="Tsui H.-C.T."/>
            <person name="Winkler M.E."/>
        </authorList>
    </citation>
    <scope>NUCLEOTIDE SEQUENCE</scope>
</reference>
<protein>
    <submittedName>
        <fullName evidence="2">Uncharacterized protein</fullName>
    </submittedName>
</protein>
<accession>A0A383F1N3</accession>
<keyword evidence="1" id="KW-0812">Transmembrane</keyword>
<evidence type="ECO:0000313" key="2">
    <source>
        <dbReference type="EMBL" id="SVE62335.1"/>
    </source>
</evidence>
<organism evidence="2">
    <name type="scientific">marine metagenome</name>
    <dbReference type="NCBI Taxonomy" id="408172"/>
    <lineage>
        <taxon>unclassified sequences</taxon>
        <taxon>metagenomes</taxon>
        <taxon>ecological metagenomes</taxon>
    </lineage>
</organism>
<feature type="transmembrane region" description="Helical" evidence="1">
    <location>
        <begin position="6"/>
        <end position="24"/>
    </location>
</feature>
<sequence>VVTVGVGLVIFNVGFMDGVLMGMIDMTAKLDTGHLRFVNKPFYDEEHL</sequence>
<dbReference type="EMBL" id="UINC01230274">
    <property type="protein sequence ID" value="SVE62335.1"/>
    <property type="molecule type" value="Genomic_DNA"/>
</dbReference>
<keyword evidence="1" id="KW-0472">Membrane</keyword>
<name>A0A383F1N3_9ZZZZ</name>
<proteinExistence type="predicted"/>
<dbReference type="AlphaFoldDB" id="A0A383F1N3"/>
<keyword evidence="1" id="KW-1133">Transmembrane helix</keyword>